<reference evidence="2" key="1">
    <citation type="submission" date="2023-11" db="EMBL/GenBank/DDBJ databases">
        <title>Genome assemblies of two species of porcelain crab, Petrolisthes cinctipes and Petrolisthes manimaculis (Anomura: Porcellanidae).</title>
        <authorList>
            <person name="Angst P."/>
        </authorList>
    </citation>
    <scope>NUCLEOTIDE SEQUENCE</scope>
    <source>
        <strain evidence="2">PB745_02</strain>
        <tissue evidence="2">Gill</tissue>
    </source>
</reference>
<sequence length="181" mass="19125">MLKKSGPVDLLVGQDSDGAHPVSSCLTQHPNPIPSLPTTSPDSLHGREEGSTIAAAAAGAAAGESAGEYPSVVVVVVVVQRQGQVSQPTSRPCRAELGWIRLSLGTFIAAKPIIGVGPCPGDVWGAHCTNTSTRSKATNGKTRKRKRRRNQGRRKEELYTRTEEGDTTQQKMGRGITTSGK</sequence>
<evidence type="ECO:0000313" key="3">
    <source>
        <dbReference type="Proteomes" id="UP001292094"/>
    </source>
</evidence>
<feature type="compositionally biased region" description="Basic and acidic residues" evidence="1">
    <location>
        <begin position="153"/>
        <end position="164"/>
    </location>
</feature>
<proteinExistence type="predicted"/>
<accession>A0AAE1NN33</accession>
<feature type="compositionally biased region" description="Basic residues" evidence="1">
    <location>
        <begin position="141"/>
        <end position="152"/>
    </location>
</feature>
<protein>
    <submittedName>
        <fullName evidence="2">Uncharacterized protein</fullName>
    </submittedName>
</protein>
<feature type="region of interest" description="Disordered" evidence="1">
    <location>
        <begin position="19"/>
        <end position="47"/>
    </location>
</feature>
<evidence type="ECO:0000256" key="1">
    <source>
        <dbReference type="SAM" id="MobiDB-lite"/>
    </source>
</evidence>
<feature type="region of interest" description="Disordered" evidence="1">
    <location>
        <begin position="130"/>
        <end position="181"/>
    </location>
</feature>
<feature type="compositionally biased region" description="Polar residues" evidence="1">
    <location>
        <begin position="24"/>
        <end position="42"/>
    </location>
</feature>
<dbReference type="AlphaFoldDB" id="A0AAE1NN33"/>
<comment type="caution">
    <text evidence="2">The sequence shown here is derived from an EMBL/GenBank/DDBJ whole genome shotgun (WGS) entry which is preliminary data.</text>
</comment>
<gene>
    <name evidence="2" type="ORF">Pmani_035352</name>
</gene>
<keyword evidence="3" id="KW-1185">Reference proteome</keyword>
<feature type="compositionally biased region" description="Polar residues" evidence="1">
    <location>
        <begin position="167"/>
        <end position="181"/>
    </location>
</feature>
<organism evidence="2 3">
    <name type="scientific">Petrolisthes manimaculis</name>
    <dbReference type="NCBI Taxonomy" id="1843537"/>
    <lineage>
        <taxon>Eukaryota</taxon>
        <taxon>Metazoa</taxon>
        <taxon>Ecdysozoa</taxon>
        <taxon>Arthropoda</taxon>
        <taxon>Crustacea</taxon>
        <taxon>Multicrustacea</taxon>
        <taxon>Malacostraca</taxon>
        <taxon>Eumalacostraca</taxon>
        <taxon>Eucarida</taxon>
        <taxon>Decapoda</taxon>
        <taxon>Pleocyemata</taxon>
        <taxon>Anomura</taxon>
        <taxon>Galatheoidea</taxon>
        <taxon>Porcellanidae</taxon>
        <taxon>Petrolisthes</taxon>
    </lineage>
</organism>
<name>A0AAE1NN33_9EUCA</name>
<dbReference type="EMBL" id="JAWZYT010005027">
    <property type="protein sequence ID" value="KAK4291841.1"/>
    <property type="molecule type" value="Genomic_DNA"/>
</dbReference>
<dbReference type="Proteomes" id="UP001292094">
    <property type="component" value="Unassembled WGS sequence"/>
</dbReference>
<evidence type="ECO:0000313" key="2">
    <source>
        <dbReference type="EMBL" id="KAK4291841.1"/>
    </source>
</evidence>